<dbReference type="SUPFAM" id="SSF52096">
    <property type="entry name" value="ClpP/crotonase"/>
    <property type="match status" value="1"/>
</dbReference>
<dbReference type="RefSeq" id="WP_126695352.1">
    <property type="nucleotide sequence ID" value="NZ_RXOF01000015.1"/>
</dbReference>
<name>A0A3S0JEB0_9BACT</name>
<dbReference type="PANTHER" id="PTHR42964:SF1">
    <property type="entry name" value="POLYKETIDE BIOSYNTHESIS ENOYL-COA HYDRATASE PKSH-RELATED"/>
    <property type="match status" value="1"/>
</dbReference>
<dbReference type="InterPro" id="IPR051683">
    <property type="entry name" value="Enoyl-CoA_Hydratase/Isomerase"/>
</dbReference>
<dbReference type="Proteomes" id="UP000282184">
    <property type="component" value="Unassembled WGS sequence"/>
</dbReference>
<dbReference type="InterPro" id="IPR029045">
    <property type="entry name" value="ClpP/crotonase-like_dom_sf"/>
</dbReference>
<keyword evidence="2" id="KW-0413">Isomerase</keyword>
<proteinExistence type="inferred from homology"/>
<dbReference type="GO" id="GO:0016853">
    <property type="term" value="F:isomerase activity"/>
    <property type="evidence" value="ECO:0007669"/>
    <property type="project" value="UniProtKB-KW"/>
</dbReference>
<protein>
    <submittedName>
        <fullName evidence="2">Enoyl-CoA hydratase/isomerase family protein</fullName>
    </submittedName>
</protein>
<gene>
    <name evidence="2" type="ORF">EJV47_21935</name>
</gene>
<dbReference type="AlphaFoldDB" id="A0A3S0JEB0"/>
<sequence>MNDLLTAGKVGTTTDAQGIATVSFFHPSHNSLPGALLTELADTITRVGQEAQTKIIILRSEGENTFCAGASFDELMAIEDAEQGLQFFSGFAKVINACRTSPRIIIGRVQGKAIGGGVGVAAATDYCFATAQAAVKLSELVVGIGPFVVGPAVERKLGKAAFSELALDAAEFRPAAWARDRGLYAEVLETTEQLDQVVAAFAAKLAAYNPEALTELKQVFWQGTEHWDQLLTERAGISGRLVLSDFTRQAIARFKSR</sequence>
<dbReference type="Gene3D" id="3.90.226.10">
    <property type="entry name" value="2-enoyl-CoA Hydratase, Chain A, domain 1"/>
    <property type="match status" value="1"/>
</dbReference>
<comment type="caution">
    <text evidence="2">The sequence shown here is derived from an EMBL/GenBank/DDBJ whole genome shotgun (WGS) entry which is preliminary data.</text>
</comment>
<dbReference type="PANTHER" id="PTHR42964">
    <property type="entry name" value="ENOYL-COA HYDRATASE"/>
    <property type="match status" value="1"/>
</dbReference>
<keyword evidence="3" id="KW-1185">Reference proteome</keyword>
<organism evidence="2 3">
    <name type="scientific">Hymenobacter gummosus</name>
    <dbReference type="NCBI Taxonomy" id="1776032"/>
    <lineage>
        <taxon>Bacteria</taxon>
        <taxon>Pseudomonadati</taxon>
        <taxon>Bacteroidota</taxon>
        <taxon>Cytophagia</taxon>
        <taxon>Cytophagales</taxon>
        <taxon>Hymenobacteraceae</taxon>
        <taxon>Hymenobacter</taxon>
    </lineage>
</organism>
<evidence type="ECO:0000313" key="2">
    <source>
        <dbReference type="EMBL" id="RTQ46608.1"/>
    </source>
</evidence>
<evidence type="ECO:0000256" key="1">
    <source>
        <dbReference type="ARBA" id="ARBA00005254"/>
    </source>
</evidence>
<dbReference type="Pfam" id="PF00378">
    <property type="entry name" value="ECH_1"/>
    <property type="match status" value="1"/>
</dbReference>
<dbReference type="OrthoDB" id="638407at2"/>
<dbReference type="EMBL" id="RXOF01000015">
    <property type="protein sequence ID" value="RTQ46608.1"/>
    <property type="molecule type" value="Genomic_DNA"/>
</dbReference>
<reference evidence="2 3" key="1">
    <citation type="submission" date="2018-12" db="EMBL/GenBank/DDBJ databases">
        <title>Hymenobacter gummosus sp. nov., isolated from a spring.</title>
        <authorList>
            <person name="Nie L."/>
        </authorList>
    </citation>
    <scope>NUCLEOTIDE SEQUENCE [LARGE SCALE GENOMIC DNA]</scope>
    <source>
        <strain evidence="2 3">KCTC 52166</strain>
    </source>
</reference>
<evidence type="ECO:0000313" key="3">
    <source>
        <dbReference type="Proteomes" id="UP000282184"/>
    </source>
</evidence>
<comment type="similarity">
    <text evidence="1">Belongs to the enoyl-CoA hydratase/isomerase family.</text>
</comment>
<dbReference type="CDD" id="cd06558">
    <property type="entry name" value="crotonase-like"/>
    <property type="match status" value="1"/>
</dbReference>
<dbReference type="InterPro" id="IPR001753">
    <property type="entry name" value="Enoyl-CoA_hydra/iso"/>
</dbReference>
<accession>A0A3S0JEB0</accession>